<keyword evidence="2" id="KW-1185">Reference proteome</keyword>
<dbReference type="AlphaFoldDB" id="A0A4R6EE19"/>
<name>A0A4R6EE19_SCAGO</name>
<sequence>MNRVSTWYKRKAEAVSGVPETREYALKISMWAIFAATDSKLKKKR</sequence>
<protein>
    <submittedName>
        <fullName evidence="1">Uncharacterized protein</fullName>
    </submittedName>
</protein>
<accession>A0A4R6EE19</accession>
<gene>
    <name evidence="1" type="ORF">EC847_111110</name>
</gene>
<reference evidence="1 2" key="1">
    <citation type="submission" date="2019-03" db="EMBL/GenBank/DDBJ databases">
        <title>Genomic analyses of the natural microbiome of Caenorhabditis elegans.</title>
        <authorList>
            <person name="Samuel B."/>
        </authorList>
    </citation>
    <scope>NUCLEOTIDE SEQUENCE [LARGE SCALE GENOMIC DNA]</scope>
    <source>
        <strain evidence="1 2">BIGb0156</strain>
    </source>
</reference>
<evidence type="ECO:0000313" key="2">
    <source>
        <dbReference type="Proteomes" id="UP000295530"/>
    </source>
</evidence>
<organism evidence="1 2">
    <name type="scientific">Scandinavium goeteborgense</name>
    <dbReference type="NCBI Taxonomy" id="1851514"/>
    <lineage>
        <taxon>Bacteria</taxon>
        <taxon>Pseudomonadati</taxon>
        <taxon>Pseudomonadota</taxon>
        <taxon>Gammaproteobacteria</taxon>
        <taxon>Enterobacterales</taxon>
        <taxon>Enterobacteriaceae</taxon>
        <taxon>Scandinavium</taxon>
    </lineage>
</organism>
<comment type="caution">
    <text evidence="1">The sequence shown here is derived from an EMBL/GenBank/DDBJ whole genome shotgun (WGS) entry which is preliminary data.</text>
</comment>
<dbReference type="Proteomes" id="UP000295530">
    <property type="component" value="Unassembled WGS sequence"/>
</dbReference>
<dbReference type="EMBL" id="SNVX01000011">
    <property type="protein sequence ID" value="TDN56476.1"/>
    <property type="molecule type" value="Genomic_DNA"/>
</dbReference>
<proteinExistence type="predicted"/>
<evidence type="ECO:0000313" key="1">
    <source>
        <dbReference type="EMBL" id="TDN56476.1"/>
    </source>
</evidence>